<evidence type="ECO:0000259" key="2">
    <source>
        <dbReference type="Pfam" id="PF13649"/>
    </source>
</evidence>
<name>A0ABX0I4S4_9FLAO</name>
<proteinExistence type="predicted"/>
<dbReference type="RefSeq" id="WP_166075532.1">
    <property type="nucleotide sequence ID" value="NZ_JAAJBT010000001.1"/>
</dbReference>
<feature type="domain" description="Methyltransferase" evidence="2">
    <location>
        <begin position="43"/>
        <end position="136"/>
    </location>
</feature>
<dbReference type="CDD" id="cd02440">
    <property type="entry name" value="AdoMet_MTases"/>
    <property type="match status" value="1"/>
</dbReference>
<dbReference type="EMBL" id="JAAJBT010000001">
    <property type="protein sequence ID" value="NHM00496.1"/>
    <property type="molecule type" value="Genomic_DNA"/>
</dbReference>
<evidence type="ECO:0000313" key="3">
    <source>
        <dbReference type="EMBL" id="NHM00496.1"/>
    </source>
</evidence>
<dbReference type="GO" id="GO:0032259">
    <property type="term" value="P:methylation"/>
    <property type="evidence" value="ECO:0007669"/>
    <property type="project" value="UniProtKB-KW"/>
</dbReference>
<dbReference type="Gene3D" id="3.40.50.150">
    <property type="entry name" value="Vaccinia Virus protein VP39"/>
    <property type="match status" value="1"/>
</dbReference>
<comment type="caution">
    <text evidence="3">The sequence shown here is derived from an EMBL/GenBank/DDBJ whole genome shotgun (WGS) entry which is preliminary data.</text>
</comment>
<evidence type="ECO:0000313" key="4">
    <source>
        <dbReference type="Proteomes" id="UP000800984"/>
    </source>
</evidence>
<evidence type="ECO:0000256" key="1">
    <source>
        <dbReference type="ARBA" id="ARBA00022679"/>
    </source>
</evidence>
<keyword evidence="4" id="KW-1185">Reference proteome</keyword>
<sequence length="256" mass="29609">MKADFDQAAPNYDSHFTFSEIGKMQRHLVYNQLQKQLKNTKKILEINCGTGEDAIWLAMQNFQVTATDISEKMIEVAQSKSNVENLTFKVLDINKISKESEKFDMIFSNFGGLNCLTKSELGLFFAAATNVFTDKGKISLVIMPKNTLWESLYFLLKFDFKNAFRRKKEVVFANVEGEKVATYYYNPKDVVLLAKVYFEIVAIKPIGFFIPPSYLEPFFTNKKILLKGLRFLEKGIKEWSFLSKYADHYIITLQKK</sequence>
<dbReference type="Proteomes" id="UP000800984">
    <property type="component" value="Unassembled WGS sequence"/>
</dbReference>
<keyword evidence="3" id="KW-0489">Methyltransferase</keyword>
<gene>
    <name evidence="3" type="ORF">G4D72_00055</name>
</gene>
<dbReference type="Pfam" id="PF13649">
    <property type="entry name" value="Methyltransf_25"/>
    <property type="match status" value="1"/>
</dbReference>
<reference evidence="3 4" key="1">
    <citation type="submission" date="2020-02" db="EMBL/GenBank/DDBJ databases">
        <authorList>
            <person name="Chen W.-M."/>
        </authorList>
    </citation>
    <scope>NUCLEOTIDE SEQUENCE [LARGE SCALE GENOMIC DNA]</scope>
    <source>
        <strain evidence="3 4">KDG-16</strain>
    </source>
</reference>
<dbReference type="InterPro" id="IPR041698">
    <property type="entry name" value="Methyltransf_25"/>
</dbReference>
<dbReference type="SUPFAM" id="SSF53335">
    <property type="entry name" value="S-adenosyl-L-methionine-dependent methyltransferases"/>
    <property type="match status" value="1"/>
</dbReference>
<dbReference type="GO" id="GO:0008168">
    <property type="term" value="F:methyltransferase activity"/>
    <property type="evidence" value="ECO:0007669"/>
    <property type="project" value="UniProtKB-KW"/>
</dbReference>
<dbReference type="PANTHER" id="PTHR43861">
    <property type="entry name" value="TRANS-ACONITATE 2-METHYLTRANSFERASE-RELATED"/>
    <property type="match status" value="1"/>
</dbReference>
<accession>A0ABX0I4S4</accession>
<dbReference type="InterPro" id="IPR029063">
    <property type="entry name" value="SAM-dependent_MTases_sf"/>
</dbReference>
<keyword evidence="1" id="KW-0808">Transferase</keyword>
<organism evidence="3 4">
    <name type="scientific">Flavobacterium difficile</name>
    <dbReference type="NCBI Taxonomy" id="2709659"/>
    <lineage>
        <taxon>Bacteria</taxon>
        <taxon>Pseudomonadati</taxon>
        <taxon>Bacteroidota</taxon>
        <taxon>Flavobacteriia</taxon>
        <taxon>Flavobacteriales</taxon>
        <taxon>Flavobacteriaceae</taxon>
        <taxon>Flavobacterium</taxon>
    </lineage>
</organism>
<protein>
    <submittedName>
        <fullName evidence="3">Class I SAM-dependent methyltransferase</fullName>
    </submittedName>
</protein>